<proteinExistence type="inferred from homology"/>
<keyword evidence="5" id="KW-0573">Peptidoglycan synthesis</keyword>
<gene>
    <name evidence="9" type="ORF">FYJ26_03360</name>
</gene>
<comment type="caution">
    <text evidence="9">The sequence shown here is derived from an EMBL/GenBank/DDBJ whole genome shotgun (WGS) entry which is preliminary data.</text>
</comment>
<evidence type="ECO:0000256" key="2">
    <source>
        <dbReference type="ARBA" id="ARBA00022490"/>
    </source>
</evidence>
<dbReference type="InterPro" id="IPR050644">
    <property type="entry name" value="PG_Glycine_Bridge_Synth"/>
</dbReference>
<dbReference type="GO" id="GO:0009252">
    <property type="term" value="P:peptidoglycan biosynthetic process"/>
    <property type="evidence" value="ECO:0007669"/>
    <property type="project" value="UniProtKB-KW"/>
</dbReference>
<keyword evidence="8" id="KW-0175">Coiled coil</keyword>
<evidence type="ECO:0000256" key="5">
    <source>
        <dbReference type="ARBA" id="ARBA00022984"/>
    </source>
</evidence>
<dbReference type="Gene3D" id="3.40.630.30">
    <property type="match status" value="2"/>
</dbReference>
<sequence length="396" mass="46586">MVIKEISRNKYDDFLKKVETYSFLQTSEMKASLESNNRETKLLALVEDEEIFAVGLSFIRNFLGGKRIDFMVGASSYNEKYEYLFYDKMKDYAKENGYLKLVIKLDKDFRKYDQEGKPLTDEDYSTFYKMQELGYIRNDGTVPEYDGSPDYQFVKDLSDFLPDDYDNLLNSFNKNAQRKIKKAKELDIRVREIKKNEMEDFKSLTLETAKRQGFGDKSIDYYNTFYDEFSDKKEFLVAEINLNNSIKRLEEILSGIKENNKNKQRRDSLKNEIESLKDLKEDASRDIIPLANMILVYQNNQAIYFLGGSLTKYQKLPGPFILQFEAMKRIMKRGIKTYNFFGIDGVYDGSDGVLRFKQNFNGYIVRKTGAFIYYPFPKKYKSLLFLKKSKNKLSNI</sequence>
<evidence type="ECO:0000256" key="1">
    <source>
        <dbReference type="ARBA" id="ARBA00009943"/>
    </source>
</evidence>
<evidence type="ECO:0000313" key="9">
    <source>
        <dbReference type="EMBL" id="MSS77450.1"/>
    </source>
</evidence>
<dbReference type="PROSITE" id="PS51191">
    <property type="entry name" value="FEMABX"/>
    <property type="match status" value="1"/>
</dbReference>
<keyword evidence="4" id="KW-0133">Cell shape</keyword>
<dbReference type="GO" id="GO:0071555">
    <property type="term" value="P:cell wall organization"/>
    <property type="evidence" value="ECO:0007669"/>
    <property type="project" value="UniProtKB-KW"/>
</dbReference>
<keyword evidence="7" id="KW-0961">Cell wall biogenesis/degradation</keyword>
<accession>A0A6N7VDC2</accession>
<keyword evidence="10" id="KW-1185">Reference proteome</keyword>
<keyword evidence="2" id="KW-0963">Cytoplasm</keyword>
<dbReference type="RefSeq" id="WP_154539599.1">
    <property type="nucleotide sequence ID" value="NZ_VULQ01000003.1"/>
</dbReference>
<dbReference type="GO" id="GO:0016755">
    <property type="term" value="F:aminoacyltransferase activity"/>
    <property type="evidence" value="ECO:0007669"/>
    <property type="project" value="InterPro"/>
</dbReference>
<dbReference type="SUPFAM" id="SSF55729">
    <property type="entry name" value="Acyl-CoA N-acyltransferases (Nat)"/>
    <property type="match status" value="2"/>
</dbReference>
<keyword evidence="6 9" id="KW-0012">Acyltransferase</keyword>
<evidence type="ECO:0000256" key="6">
    <source>
        <dbReference type="ARBA" id="ARBA00023315"/>
    </source>
</evidence>
<reference evidence="9 10" key="1">
    <citation type="submission" date="2019-08" db="EMBL/GenBank/DDBJ databases">
        <title>In-depth cultivation of the pig gut microbiome towards novel bacterial diversity and tailored functional studies.</title>
        <authorList>
            <person name="Wylensek D."/>
            <person name="Hitch T.C.A."/>
            <person name="Clavel T."/>
        </authorList>
    </citation>
    <scope>NUCLEOTIDE SEQUENCE [LARGE SCALE GENOMIC DNA]</scope>
    <source>
        <strain evidence="9 10">WCA-380-WT-2B</strain>
    </source>
</reference>
<dbReference type="PANTHER" id="PTHR36174:SF2">
    <property type="entry name" value="AMINOACYLTRANSFERASE FEMA"/>
    <property type="match status" value="1"/>
</dbReference>
<dbReference type="InterPro" id="IPR016181">
    <property type="entry name" value="Acyl_CoA_acyltransferase"/>
</dbReference>
<organism evidence="9 10">
    <name type="scientific">Anaerococcus porci</name>
    <dbReference type="NCBI Taxonomy" id="2652269"/>
    <lineage>
        <taxon>Bacteria</taxon>
        <taxon>Bacillati</taxon>
        <taxon>Bacillota</taxon>
        <taxon>Tissierellia</taxon>
        <taxon>Tissierellales</taxon>
        <taxon>Peptoniphilaceae</taxon>
        <taxon>Anaerococcus</taxon>
    </lineage>
</organism>
<dbReference type="EMBL" id="VULQ01000003">
    <property type="protein sequence ID" value="MSS77450.1"/>
    <property type="molecule type" value="Genomic_DNA"/>
</dbReference>
<dbReference type="Proteomes" id="UP000441925">
    <property type="component" value="Unassembled WGS sequence"/>
</dbReference>
<evidence type="ECO:0000256" key="3">
    <source>
        <dbReference type="ARBA" id="ARBA00022679"/>
    </source>
</evidence>
<comment type="similarity">
    <text evidence="1">Belongs to the FemABX family.</text>
</comment>
<name>A0A6N7VDC2_9FIRM</name>
<dbReference type="GO" id="GO:0008360">
    <property type="term" value="P:regulation of cell shape"/>
    <property type="evidence" value="ECO:0007669"/>
    <property type="project" value="UniProtKB-KW"/>
</dbReference>
<dbReference type="Gene3D" id="1.20.58.90">
    <property type="match status" value="1"/>
</dbReference>
<dbReference type="Pfam" id="PF02388">
    <property type="entry name" value="FemAB"/>
    <property type="match status" value="1"/>
</dbReference>
<evidence type="ECO:0000313" key="10">
    <source>
        <dbReference type="Proteomes" id="UP000441925"/>
    </source>
</evidence>
<protein>
    <submittedName>
        <fullName evidence="9">Aminoacyltransferase</fullName>
    </submittedName>
</protein>
<dbReference type="PANTHER" id="PTHR36174">
    <property type="entry name" value="LIPID II:GLYCINE GLYCYLTRANSFERASE"/>
    <property type="match status" value="1"/>
</dbReference>
<evidence type="ECO:0000256" key="7">
    <source>
        <dbReference type="ARBA" id="ARBA00023316"/>
    </source>
</evidence>
<dbReference type="AlphaFoldDB" id="A0A6N7VDC2"/>
<dbReference type="InterPro" id="IPR003447">
    <property type="entry name" value="FEMABX"/>
</dbReference>
<evidence type="ECO:0000256" key="4">
    <source>
        <dbReference type="ARBA" id="ARBA00022960"/>
    </source>
</evidence>
<evidence type="ECO:0000256" key="8">
    <source>
        <dbReference type="SAM" id="Coils"/>
    </source>
</evidence>
<keyword evidence="3 9" id="KW-0808">Transferase</keyword>
<feature type="coiled-coil region" evidence="8">
    <location>
        <begin position="246"/>
        <end position="286"/>
    </location>
</feature>